<evidence type="ECO:0000313" key="9">
    <source>
        <dbReference type="Proteomes" id="UP000007254"/>
    </source>
</evidence>
<dbReference type="STRING" id="869211.Spith_2055"/>
<dbReference type="InterPro" id="IPR005814">
    <property type="entry name" value="Aminotrans_3"/>
</dbReference>
<reference evidence="8 9" key="1">
    <citation type="submission" date="2011-06" db="EMBL/GenBank/DDBJ databases">
        <title>The complete genome of Spirochaeta thermophila DSM 6578.</title>
        <authorList>
            <consortium name="US DOE Joint Genome Institute (JGI-PGF)"/>
            <person name="Lucas S."/>
            <person name="Lapidus A."/>
            <person name="Bruce D."/>
            <person name="Goodwin L."/>
            <person name="Pitluck S."/>
            <person name="Peters L."/>
            <person name="Kyrpides N."/>
            <person name="Mavromatis K."/>
            <person name="Ivanova N."/>
            <person name="Mikailova N."/>
            <person name="Pagani I."/>
            <person name="Chertkov O."/>
            <person name="Detter J.C."/>
            <person name="Tapia R."/>
            <person name="Han C."/>
            <person name="Land M."/>
            <person name="Hauser L."/>
            <person name="Markowitz V."/>
            <person name="Cheng J.-F."/>
            <person name="Hugenholtz P."/>
            <person name="Woyke T."/>
            <person name="Wu D."/>
            <person name="Spring S."/>
            <person name="Merkhoffer B."/>
            <person name="Schneider S."/>
            <person name="Klenk H.-P."/>
            <person name="Eisen J.A."/>
        </authorList>
    </citation>
    <scope>NUCLEOTIDE SEQUENCE [LARGE SCALE GENOMIC DNA]</scope>
    <source>
        <strain evidence="9">ATCC 700085 / DSM 6578 / Z-1203</strain>
    </source>
</reference>
<dbReference type="InterPro" id="IPR015422">
    <property type="entry name" value="PyrdxlP-dep_Trfase_small"/>
</dbReference>
<dbReference type="HOGENOM" id="CLU_016922_10_1_12"/>
<dbReference type="KEGG" id="stq:Spith_2055"/>
<dbReference type="EMBL" id="CP002903">
    <property type="protein sequence ID" value="AEJ62312.1"/>
    <property type="molecule type" value="Genomic_DNA"/>
</dbReference>
<evidence type="ECO:0000256" key="4">
    <source>
        <dbReference type="ARBA" id="ARBA00022679"/>
    </source>
</evidence>
<dbReference type="InterPro" id="IPR049704">
    <property type="entry name" value="Aminotrans_3_PPA_site"/>
</dbReference>
<dbReference type="Proteomes" id="UP000007254">
    <property type="component" value="Chromosome"/>
</dbReference>
<dbReference type="PANTHER" id="PTHR11986">
    <property type="entry name" value="AMINOTRANSFERASE CLASS III"/>
    <property type="match status" value="1"/>
</dbReference>
<keyword evidence="4" id="KW-0808">Transferase</keyword>
<evidence type="ECO:0000256" key="1">
    <source>
        <dbReference type="ARBA" id="ARBA00001933"/>
    </source>
</evidence>
<dbReference type="RefSeq" id="WP_014625630.1">
    <property type="nucleotide sequence ID" value="NC_017583.1"/>
</dbReference>
<dbReference type="GO" id="GO:0042802">
    <property type="term" value="F:identical protein binding"/>
    <property type="evidence" value="ECO:0007669"/>
    <property type="project" value="TreeGrafter"/>
</dbReference>
<dbReference type="GO" id="GO:0030170">
    <property type="term" value="F:pyridoxal phosphate binding"/>
    <property type="evidence" value="ECO:0007669"/>
    <property type="project" value="InterPro"/>
</dbReference>
<dbReference type="Pfam" id="PF00202">
    <property type="entry name" value="Aminotran_3"/>
    <property type="match status" value="1"/>
</dbReference>
<sequence>MKLKDQFATNTALPRQYGNEFLVLERGEGVYLYDIAGNRYLDFTAGIAVNALGYGSAEISRIMAEQAEKLIHVSNLFSTMPTLTLAERLCASGGFAAAHLCNSGTEANEAALKYARLYAKATKGEHAVRFLCFTHGFHGRTMGSLSVTPTPAYQEKFLPLVPGVVTAPYNDVEALEALLDERYAAVIVEPVQGEGGLEVMSREFAQALNRLCRKYDVLLIADEVQTGLGRTGYLYGSEAVGLEPDIITLAKPLGAGLPLGAALIPDRVNDLLVVGDHGSTFGGGPLACAVGLHVWETVSRPEFLAEVREKGEFLARKLEAMVETFPFVLQRKGLGLLQGVELSEKVPVKEVIARAREKGLLVLRSGKNVLRLAPPLVVSREELEEGCAILEAIFAEDVS</sequence>
<keyword evidence="3" id="KW-0028">Amino-acid biosynthesis</keyword>
<evidence type="ECO:0000256" key="5">
    <source>
        <dbReference type="ARBA" id="ARBA00022898"/>
    </source>
</evidence>
<dbReference type="GO" id="GO:0006526">
    <property type="term" value="P:L-arginine biosynthetic process"/>
    <property type="evidence" value="ECO:0007669"/>
    <property type="project" value="UniProtKB-ARBA"/>
</dbReference>
<evidence type="ECO:0000256" key="3">
    <source>
        <dbReference type="ARBA" id="ARBA00022605"/>
    </source>
</evidence>
<dbReference type="NCBIfam" id="NF002325">
    <property type="entry name" value="PRK01278.1"/>
    <property type="match status" value="1"/>
</dbReference>
<dbReference type="InterPro" id="IPR015421">
    <property type="entry name" value="PyrdxlP-dep_Trfase_major"/>
</dbReference>
<keyword evidence="5 7" id="KW-0663">Pyridoxal phosphate</keyword>
<dbReference type="InterPro" id="IPR050103">
    <property type="entry name" value="Class-III_PLP-dep_AT"/>
</dbReference>
<dbReference type="OrthoDB" id="9807885at2"/>
<dbReference type="PIRSF" id="PIRSF000521">
    <property type="entry name" value="Transaminase_4ab_Lys_Orn"/>
    <property type="match status" value="1"/>
</dbReference>
<comment type="pathway">
    <text evidence="6">Amino-acid biosynthesis.</text>
</comment>
<dbReference type="PROSITE" id="PS00600">
    <property type="entry name" value="AA_TRANSFER_CLASS_3"/>
    <property type="match status" value="1"/>
</dbReference>
<dbReference type="AlphaFoldDB" id="G0GEH5"/>
<accession>G0GEH5</accession>
<dbReference type="NCBIfam" id="TIGR00707">
    <property type="entry name" value="argD"/>
    <property type="match status" value="1"/>
</dbReference>
<keyword evidence="9" id="KW-1185">Reference proteome</keyword>
<protein>
    <submittedName>
        <fullName evidence="8">Acetylornithine/succinyldiaminopimelate aminotransferase</fullName>
    </submittedName>
</protein>
<comment type="cofactor">
    <cofactor evidence="1">
        <name>pyridoxal 5'-phosphate</name>
        <dbReference type="ChEBI" id="CHEBI:597326"/>
    </cofactor>
</comment>
<dbReference type="FunFam" id="3.40.640.10:FF:000004">
    <property type="entry name" value="Acetylornithine aminotransferase"/>
    <property type="match status" value="1"/>
</dbReference>
<dbReference type="GO" id="GO:0008483">
    <property type="term" value="F:transaminase activity"/>
    <property type="evidence" value="ECO:0007669"/>
    <property type="project" value="UniProtKB-KW"/>
</dbReference>
<dbReference type="InterPro" id="IPR004636">
    <property type="entry name" value="AcOrn/SuccOrn_fam"/>
</dbReference>
<name>G0GEH5_WINT7</name>
<dbReference type="CDD" id="cd00610">
    <property type="entry name" value="OAT_like"/>
    <property type="match status" value="1"/>
</dbReference>
<evidence type="ECO:0000256" key="7">
    <source>
        <dbReference type="RuleBase" id="RU003560"/>
    </source>
</evidence>
<dbReference type="Gene3D" id="3.40.640.10">
    <property type="entry name" value="Type I PLP-dependent aspartate aminotransferase-like (Major domain)"/>
    <property type="match status" value="1"/>
</dbReference>
<dbReference type="SUPFAM" id="SSF53383">
    <property type="entry name" value="PLP-dependent transferases"/>
    <property type="match status" value="1"/>
</dbReference>
<dbReference type="InterPro" id="IPR015424">
    <property type="entry name" value="PyrdxlP-dep_Trfase"/>
</dbReference>
<evidence type="ECO:0000256" key="6">
    <source>
        <dbReference type="ARBA" id="ARBA00029440"/>
    </source>
</evidence>
<organism evidence="8 9">
    <name type="scientific">Winmispira thermophila (strain ATCC 700085 / DSM 6578 / Z-1203)</name>
    <name type="common">Spirochaeta thermophila</name>
    <dbReference type="NCBI Taxonomy" id="869211"/>
    <lineage>
        <taxon>Bacteria</taxon>
        <taxon>Pseudomonadati</taxon>
        <taxon>Spirochaetota</taxon>
        <taxon>Spirochaetia</taxon>
        <taxon>Winmispirales</taxon>
        <taxon>Winmispiraceae</taxon>
        <taxon>Winmispira</taxon>
    </lineage>
</organism>
<proteinExistence type="inferred from homology"/>
<gene>
    <name evidence="8" type="ordered locus">Spith_2055</name>
</gene>
<dbReference type="PANTHER" id="PTHR11986:SF79">
    <property type="entry name" value="ACETYLORNITHINE AMINOTRANSFERASE, MITOCHONDRIAL"/>
    <property type="match status" value="1"/>
</dbReference>
<evidence type="ECO:0000313" key="8">
    <source>
        <dbReference type="EMBL" id="AEJ62312.1"/>
    </source>
</evidence>
<evidence type="ECO:0000256" key="2">
    <source>
        <dbReference type="ARBA" id="ARBA00022576"/>
    </source>
</evidence>
<keyword evidence="2 8" id="KW-0032">Aminotransferase</keyword>
<dbReference type="Gene3D" id="3.90.1150.10">
    <property type="entry name" value="Aspartate Aminotransferase, domain 1"/>
    <property type="match status" value="1"/>
</dbReference>
<comment type="similarity">
    <text evidence="7">Belongs to the class-III pyridoxal-phosphate-dependent aminotransferase family.</text>
</comment>